<protein>
    <submittedName>
        <fullName evidence="1">DUF934 domain-containing protein</fullName>
    </submittedName>
</protein>
<accession>A0A371XJQ9</accession>
<dbReference type="Proteomes" id="UP000262379">
    <property type="component" value="Unassembled WGS sequence"/>
</dbReference>
<name>A0A371XJQ9_9HYPH</name>
<comment type="caution">
    <text evidence="1">The sequence shown here is derived from an EMBL/GenBank/DDBJ whole genome shotgun (WGS) entry which is preliminary data.</text>
</comment>
<proteinExistence type="predicted"/>
<reference evidence="2" key="1">
    <citation type="submission" date="2018-08" db="EMBL/GenBank/DDBJ databases">
        <authorList>
            <person name="Im W.T."/>
        </authorList>
    </citation>
    <scope>NUCLEOTIDE SEQUENCE [LARGE SCALE GENOMIC DNA]</scope>
    <source>
        <strain evidence="2">LA-28</strain>
    </source>
</reference>
<gene>
    <name evidence="1" type="ORF">DY251_00605</name>
</gene>
<keyword evidence="2" id="KW-1185">Reference proteome</keyword>
<evidence type="ECO:0000313" key="2">
    <source>
        <dbReference type="Proteomes" id="UP000262379"/>
    </source>
</evidence>
<organism evidence="1 2">
    <name type="scientific">Mesorhizobium denitrificans</name>
    <dbReference type="NCBI Taxonomy" id="2294114"/>
    <lineage>
        <taxon>Bacteria</taxon>
        <taxon>Pseudomonadati</taxon>
        <taxon>Pseudomonadota</taxon>
        <taxon>Alphaproteobacteria</taxon>
        <taxon>Hyphomicrobiales</taxon>
        <taxon>Phyllobacteriaceae</taxon>
        <taxon>Mesorhizobium</taxon>
    </lineage>
</organism>
<dbReference type="PIRSF" id="PIRSF030820">
    <property type="entry name" value="UCP030820"/>
    <property type="match status" value="1"/>
</dbReference>
<dbReference type="InterPro" id="IPR008318">
    <property type="entry name" value="UCP030820"/>
</dbReference>
<evidence type="ECO:0000313" key="1">
    <source>
        <dbReference type="EMBL" id="RFC69284.1"/>
    </source>
</evidence>
<dbReference type="RefSeq" id="WP_116621905.1">
    <property type="nucleotide sequence ID" value="NZ_QURN01000001.1"/>
</dbReference>
<dbReference type="Pfam" id="PF06073">
    <property type="entry name" value="DUF934"/>
    <property type="match status" value="1"/>
</dbReference>
<dbReference type="EMBL" id="QURN01000001">
    <property type="protein sequence ID" value="RFC69284.1"/>
    <property type="molecule type" value="Genomic_DNA"/>
</dbReference>
<dbReference type="AlphaFoldDB" id="A0A371XJQ9"/>
<sequence>MSETAEQPAVRLWTLDGFRDDTWRHVEDADGLAATGDVILPLDAFLALDAEARRSANHRTGVRIKPGDKIEAIAEHLESLALVALEFPAFSDGRSFSKAELLRRRYGYKGAVRAVGQVLPDQFSHMLRVGFTEFEISHTVLLRWIEEGRVKGLGLYNQPSVRDDKPAGKYSWRRLPQ</sequence>